<sequence>MLEVKNLQFHYHKQPVLQNVNVQIELGKIIALVGENGSGKSTFLKLLANLLQPSSGQVLLNGSETTRASLAAIAFMSDDQHYYSYLTGDQLFTFFDTQFHDFQKAKAQDIANCLRIDLTKKISTMSKGNISRLKLAAAFGRDVSYYLLDEPFSGLDPLVREDVVKSLIQFVDLEKGTILMSTHEIDDVSRIIDEIMVLKDGKIIAHENVDDVHSVHGMEAKEWFTSFYKNKGRTEDE</sequence>
<dbReference type="InterPro" id="IPR051782">
    <property type="entry name" value="ABC_Transporter_VariousFunc"/>
</dbReference>
<dbReference type="InterPro" id="IPR027417">
    <property type="entry name" value="P-loop_NTPase"/>
</dbReference>
<dbReference type="AlphaFoldDB" id="A0AB94ISE6"/>
<dbReference type="GO" id="GO:0005524">
    <property type="term" value="F:ATP binding"/>
    <property type="evidence" value="ECO:0007669"/>
    <property type="project" value="UniProtKB-KW"/>
</dbReference>
<keyword evidence="1" id="KW-0813">Transport</keyword>
<accession>A0AB94ISE6</accession>
<dbReference type="PROSITE" id="PS00211">
    <property type="entry name" value="ABC_TRANSPORTER_1"/>
    <property type="match status" value="1"/>
</dbReference>
<dbReference type="SUPFAM" id="SSF52540">
    <property type="entry name" value="P-loop containing nucleoside triphosphate hydrolases"/>
    <property type="match status" value="1"/>
</dbReference>
<dbReference type="InterPro" id="IPR003593">
    <property type="entry name" value="AAA+_ATPase"/>
</dbReference>
<gene>
    <name evidence="5" type="ORF">BAVI_04674</name>
</gene>
<dbReference type="Gene3D" id="3.40.50.300">
    <property type="entry name" value="P-loop containing nucleotide triphosphate hydrolases"/>
    <property type="match status" value="1"/>
</dbReference>
<evidence type="ECO:0000259" key="4">
    <source>
        <dbReference type="PROSITE" id="PS50893"/>
    </source>
</evidence>
<dbReference type="Proteomes" id="UP000018877">
    <property type="component" value="Unassembled WGS sequence"/>
</dbReference>
<evidence type="ECO:0000313" key="5">
    <source>
        <dbReference type="EMBL" id="ETI69962.1"/>
    </source>
</evidence>
<feature type="domain" description="ABC transporter" evidence="4">
    <location>
        <begin position="2"/>
        <end position="225"/>
    </location>
</feature>
<reference evidence="5 6" key="1">
    <citation type="journal article" date="2014" name="Environ. Microbiol.">
        <title>The nitrate-ammonifying and nosZ-carrying bacterium Bacillus vireti is a potent source and sink for nitric and nitrous oxide under high nitrate conditions.</title>
        <authorList>
            <person name="Mania D."/>
            <person name="Heylen K."/>
            <person name="van Spanning R.J."/>
            <person name="Frostegard A."/>
        </authorList>
    </citation>
    <scope>NUCLEOTIDE SEQUENCE [LARGE SCALE GENOMIC DNA]</scope>
    <source>
        <strain evidence="5 6">LMG 21834</strain>
    </source>
</reference>
<protein>
    <submittedName>
        <fullName evidence="5">ABC transporter ATP-binding protein</fullName>
    </submittedName>
</protein>
<dbReference type="GO" id="GO:0016887">
    <property type="term" value="F:ATP hydrolysis activity"/>
    <property type="evidence" value="ECO:0007669"/>
    <property type="project" value="InterPro"/>
</dbReference>
<dbReference type="PROSITE" id="PS50893">
    <property type="entry name" value="ABC_TRANSPORTER_2"/>
    <property type="match status" value="1"/>
</dbReference>
<dbReference type="SMART" id="SM00382">
    <property type="entry name" value="AAA"/>
    <property type="match status" value="1"/>
</dbReference>
<dbReference type="CDD" id="cd03230">
    <property type="entry name" value="ABC_DR_subfamily_A"/>
    <property type="match status" value="1"/>
</dbReference>
<keyword evidence="3 5" id="KW-0067">ATP-binding</keyword>
<organism evidence="5 6">
    <name type="scientific">Neobacillus vireti LMG 21834</name>
    <dbReference type="NCBI Taxonomy" id="1131730"/>
    <lineage>
        <taxon>Bacteria</taxon>
        <taxon>Bacillati</taxon>
        <taxon>Bacillota</taxon>
        <taxon>Bacilli</taxon>
        <taxon>Bacillales</taxon>
        <taxon>Bacillaceae</taxon>
        <taxon>Neobacillus</taxon>
    </lineage>
</organism>
<keyword evidence="2" id="KW-0547">Nucleotide-binding</keyword>
<evidence type="ECO:0000256" key="1">
    <source>
        <dbReference type="ARBA" id="ARBA00022448"/>
    </source>
</evidence>
<dbReference type="EMBL" id="ALAN01000033">
    <property type="protein sequence ID" value="ETI69962.1"/>
    <property type="molecule type" value="Genomic_DNA"/>
</dbReference>
<name>A0AB94ISE6_9BACI</name>
<evidence type="ECO:0000256" key="3">
    <source>
        <dbReference type="ARBA" id="ARBA00022840"/>
    </source>
</evidence>
<evidence type="ECO:0000256" key="2">
    <source>
        <dbReference type="ARBA" id="ARBA00022741"/>
    </source>
</evidence>
<comment type="caution">
    <text evidence="5">The sequence shown here is derived from an EMBL/GenBank/DDBJ whole genome shotgun (WGS) entry which is preliminary data.</text>
</comment>
<dbReference type="Pfam" id="PF00005">
    <property type="entry name" value="ABC_tran"/>
    <property type="match status" value="1"/>
</dbReference>
<dbReference type="InterPro" id="IPR003439">
    <property type="entry name" value="ABC_transporter-like_ATP-bd"/>
</dbReference>
<dbReference type="PANTHER" id="PTHR42939">
    <property type="entry name" value="ABC TRANSPORTER ATP-BINDING PROTEIN ALBC-RELATED"/>
    <property type="match status" value="1"/>
</dbReference>
<dbReference type="RefSeq" id="WP_024027151.1">
    <property type="nucleotide sequence ID" value="NZ_ALAN01000033.1"/>
</dbReference>
<evidence type="ECO:0000313" key="6">
    <source>
        <dbReference type="Proteomes" id="UP000018877"/>
    </source>
</evidence>
<keyword evidence="6" id="KW-1185">Reference proteome</keyword>
<dbReference type="InterPro" id="IPR017871">
    <property type="entry name" value="ABC_transporter-like_CS"/>
</dbReference>
<dbReference type="PANTHER" id="PTHR42939:SF1">
    <property type="entry name" value="ABC TRANSPORTER ATP-BINDING PROTEIN ALBC-RELATED"/>
    <property type="match status" value="1"/>
</dbReference>
<proteinExistence type="predicted"/>